<gene>
    <name evidence="2" type="ORF">S06H3_51971</name>
</gene>
<evidence type="ECO:0000313" key="2">
    <source>
        <dbReference type="EMBL" id="GAI40615.1"/>
    </source>
</evidence>
<dbReference type="PANTHER" id="PTHR35092">
    <property type="entry name" value="CHLORINASE MJ1651"/>
    <property type="match status" value="1"/>
</dbReference>
<name>X1PNL5_9ZZZZ</name>
<dbReference type="SUPFAM" id="SSF102522">
    <property type="entry name" value="Bacterial fluorinating enzyme, N-terminal domain"/>
    <property type="match status" value="1"/>
</dbReference>
<sequence length="172" mass="19444">MKIITFLSDFGDTDWFVAVVKGEILKINKKVLIVDITHKLVPYNIHSAAFVLRSVYRNFPTGTIHLVVIDPGVGSERKPIIAESAGYYFVGPDNGVFSYIYNKDSRVYKINQKKRLSSTFHARDIFGPVAARLSKGSSPEVLGIMIKDYVKFEFPKIKKIKRGIQGEVIYID</sequence>
<dbReference type="PANTHER" id="PTHR35092:SF1">
    <property type="entry name" value="CHLORINASE MJ1651"/>
    <property type="match status" value="1"/>
</dbReference>
<feature type="non-terminal residue" evidence="2">
    <location>
        <position position="172"/>
    </location>
</feature>
<protein>
    <recommendedName>
        <fullName evidence="1">S-adenosyl-l-methionine hydroxide adenosyltransferase N-terminal domain-containing protein</fullName>
    </recommendedName>
</protein>
<dbReference type="InterPro" id="IPR046469">
    <property type="entry name" value="SAM_HAT_N"/>
</dbReference>
<dbReference type="Gene3D" id="3.40.50.10790">
    <property type="entry name" value="S-adenosyl-l-methionine hydroxide adenosyltransferase, N-terminal"/>
    <property type="match status" value="1"/>
</dbReference>
<dbReference type="Pfam" id="PF01887">
    <property type="entry name" value="SAM_HAT_N"/>
    <property type="match status" value="1"/>
</dbReference>
<dbReference type="InterPro" id="IPR023228">
    <property type="entry name" value="SAM_OH_AdoTrfase_N_sf"/>
</dbReference>
<proteinExistence type="predicted"/>
<evidence type="ECO:0000259" key="1">
    <source>
        <dbReference type="Pfam" id="PF01887"/>
    </source>
</evidence>
<dbReference type="AlphaFoldDB" id="X1PNL5"/>
<feature type="domain" description="S-adenosyl-l-methionine hydroxide adenosyltransferase N-terminal" evidence="1">
    <location>
        <begin position="4"/>
        <end position="143"/>
    </location>
</feature>
<comment type="caution">
    <text evidence="2">The sequence shown here is derived from an EMBL/GenBank/DDBJ whole genome shotgun (WGS) entry which is preliminary data.</text>
</comment>
<reference evidence="2" key="1">
    <citation type="journal article" date="2014" name="Front. Microbiol.">
        <title>High frequency of phylogenetically diverse reductive dehalogenase-homologous genes in deep subseafloor sedimentary metagenomes.</title>
        <authorList>
            <person name="Kawai M."/>
            <person name="Futagami T."/>
            <person name="Toyoda A."/>
            <person name="Takaki Y."/>
            <person name="Nishi S."/>
            <person name="Hori S."/>
            <person name="Arai W."/>
            <person name="Tsubouchi T."/>
            <person name="Morono Y."/>
            <person name="Uchiyama I."/>
            <person name="Ito T."/>
            <person name="Fujiyama A."/>
            <person name="Inagaki F."/>
            <person name="Takami H."/>
        </authorList>
    </citation>
    <scope>NUCLEOTIDE SEQUENCE</scope>
    <source>
        <strain evidence="2">Expedition CK06-06</strain>
    </source>
</reference>
<accession>X1PNL5</accession>
<dbReference type="EMBL" id="BARV01033021">
    <property type="protein sequence ID" value="GAI40615.1"/>
    <property type="molecule type" value="Genomic_DNA"/>
</dbReference>
<organism evidence="2">
    <name type="scientific">marine sediment metagenome</name>
    <dbReference type="NCBI Taxonomy" id="412755"/>
    <lineage>
        <taxon>unclassified sequences</taxon>
        <taxon>metagenomes</taxon>
        <taxon>ecological metagenomes</taxon>
    </lineage>
</organism>
<dbReference type="InterPro" id="IPR002747">
    <property type="entry name" value="SAM_OH_AdoTrfase"/>
</dbReference>